<feature type="domain" description="Aconitase A/isopropylmalate dehydratase small subunit swivel" evidence="11">
    <location>
        <begin position="1"/>
        <end position="115"/>
    </location>
</feature>
<dbReference type="InterPro" id="IPR015928">
    <property type="entry name" value="Aconitase/3IPM_dehydase_swvl"/>
</dbReference>
<evidence type="ECO:0000313" key="12">
    <source>
        <dbReference type="EMBL" id="AHZ61874.1"/>
    </source>
</evidence>
<comment type="pathway">
    <text evidence="3 10">Amino-acid biosynthesis; L-leucine biosynthesis; L-leucine from 3-methyl-2-oxobutanoate: step 2/4.</text>
</comment>
<name>A0A059U8I1_SALPI</name>
<dbReference type="GO" id="GO:0009316">
    <property type="term" value="C:3-isopropylmalate dehydratase complex"/>
    <property type="evidence" value="ECO:0007669"/>
    <property type="project" value="InterPro"/>
</dbReference>
<keyword evidence="9 10" id="KW-0100">Branched-chain amino acid biosynthesis</keyword>
<sequence>MQAIEAHTGRMAPLRRNDVDTDQIIPSDFCRRLTKTGFEDGLFAGWRADPDFVLNREPYASATVLVAQRNFGSGSSRETAVWALRDWGFAAVIAESFGDIFQRNAGKNALLAVALGADAVGALLDHATERPDAEITVDLLDRQVRSEVGVWDFAIEDRARWLMLNGLDEIAVTLGRDAAIRAHEAARPPWLPRTAAPTRAVPVP</sequence>
<reference evidence="12" key="1">
    <citation type="journal article" date="2014" name="Tetrahedron">
        <title>Discovery of the lomaiviticin biosynthetic gene cluster in Salinispora pacifica.</title>
        <authorList>
            <person name="Janso J.E."/>
            <person name="Haltli B.A."/>
            <person name="Eustaquio A.S."/>
            <person name="Kulowski K."/>
            <person name="Waldman A.J."/>
            <person name="Zha L."/>
            <person name="Nakamura H."/>
            <person name="Bernan V.S."/>
            <person name="He H."/>
            <person name="Carter G.T."/>
            <person name="Koehn F.E."/>
            <person name="Balskus E.P."/>
        </authorList>
    </citation>
    <scope>NUCLEOTIDE SEQUENCE</scope>
    <source>
        <strain evidence="12">DPJ-0016</strain>
    </source>
</reference>
<dbReference type="InterPro" id="IPR050075">
    <property type="entry name" value="LeuD"/>
</dbReference>
<dbReference type="Gene3D" id="3.20.19.10">
    <property type="entry name" value="Aconitase, domain 4"/>
    <property type="match status" value="1"/>
</dbReference>
<dbReference type="HAMAP" id="MF_01031">
    <property type="entry name" value="LeuD_type1"/>
    <property type="match status" value="1"/>
</dbReference>
<evidence type="ECO:0000256" key="9">
    <source>
        <dbReference type="ARBA" id="ARBA00023304"/>
    </source>
</evidence>
<dbReference type="GO" id="GO:0003861">
    <property type="term" value="F:3-isopropylmalate dehydratase activity"/>
    <property type="evidence" value="ECO:0007669"/>
    <property type="project" value="UniProtKB-UniRule"/>
</dbReference>
<dbReference type="EMBL" id="KF731828">
    <property type="protein sequence ID" value="AHZ61874.1"/>
    <property type="molecule type" value="Genomic_DNA"/>
</dbReference>
<organism evidence="12">
    <name type="scientific">Salinispora pacifica</name>
    <dbReference type="NCBI Taxonomy" id="351187"/>
    <lineage>
        <taxon>Bacteria</taxon>
        <taxon>Bacillati</taxon>
        <taxon>Actinomycetota</taxon>
        <taxon>Actinomycetes</taxon>
        <taxon>Micromonosporales</taxon>
        <taxon>Micromonosporaceae</taxon>
        <taxon>Salinispora</taxon>
    </lineage>
</organism>
<evidence type="ECO:0000256" key="2">
    <source>
        <dbReference type="ARBA" id="ARBA00002695"/>
    </source>
</evidence>
<keyword evidence="8 10" id="KW-0456">Lyase</keyword>
<dbReference type="InterPro" id="IPR033940">
    <property type="entry name" value="IPMI_Swivel"/>
</dbReference>
<dbReference type="InterPro" id="IPR004431">
    <property type="entry name" value="3-IsopropMal_deHydase_ssu"/>
</dbReference>
<dbReference type="GO" id="GO:0009098">
    <property type="term" value="P:L-leucine biosynthetic process"/>
    <property type="evidence" value="ECO:0007669"/>
    <property type="project" value="UniProtKB-UniRule"/>
</dbReference>
<evidence type="ECO:0000256" key="5">
    <source>
        <dbReference type="ARBA" id="ARBA00011271"/>
    </source>
</evidence>
<protein>
    <recommendedName>
        <fullName evidence="10">3-isopropylmalate dehydratase small subunit</fullName>
        <ecNumber evidence="10">4.2.1.33</ecNumber>
    </recommendedName>
    <alternativeName>
        <fullName evidence="10">Alpha-IPM isomerase</fullName>
        <shortName evidence="10">IPMI</shortName>
    </alternativeName>
    <alternativeName>
        <fullName evidence="10">Isopropylmalate isomerase</fullName>
    </alternativeName>
</protein>
<evidence type="ECO:0000256" key="8">
    <source>
        <dbReference type="ARBA" id="ARBA00023239"/>
    </source>
</evidence>
<evidence type="ECO:0000256" key="10">
    <source>
        <dbReference type="HAMAP-Rule" id="MF_01031"/>
    </source>
</evidence>
<comment type="similarity">
    <text evidence="4 10">Belongs to the LeuD family. LeuD type 1 subfamily.</text>
</comment>
<dbReference type="InterPro" id="IPR000573">
    <property type="entry name" value="AconitaseA/IPMdHydase_ssu_swvl"/>
</dbReference>
<dbReference type="PANTHER" id="PTHR43345">
    <property type="entry name" value="3-ISOPROPYLMALATE DEHYDRATASE SMALL SUBUNIT 2-RELATED-RELATED"/>
    <property type="match status" value="1"/>
</dbReference>
<dbReference type="CDD" id="cd01577">
    <property type="entry name" value="IPMI_Swivel"/>
    <property type="match status" value="1"/>
</dbReference>
<evidence type="ECO:0000256" key="6">
    <source>
        <dbReference type="ARBA" id="ARBA00022430"/>
    </source>
</evidence>
<keyword evidence="7 10" id="KW-0028">Amino-acid biosynthesis</keyword>
<dbReference type="AlphaFoldDB" id="A0A059U8I1"/>
<comment type="function">
    <text evidence="2 10">Catalyzes the isomerization between 2-isopropylmalate and 3-isopropylmalate, via the formation of 2-isopropylmaleate.</text>
</comment>
<dbReference type="SUPFAM" id="SSF52016">
    <property type="entry name" value="LeuD/IlvD-like"/>
    <property type="match status" value="1"/>
</dbReference>
<proteinExistence type="inferred from homology"/>
<accession>A0A059U8I1</accession>
<dbReference type="NCBIfam" id="NF002458">
    <property type="entry name" value="PRK01641.1"/>
    <property type="match status" value="1"/>
</dbReference>
<evidence type="ECO:0000256" key="1">
    <source>
        <dbReference type="ARBA" id="ARBA00000491"/>
    </source>
</evidence>
<keyword evidence="6 10" id="KW-0432">Leucine biosynthesis</keyword>
<dbReference type="NCBIfam" id="TIGR00171">
    <property type="entry name" value="leuD"/>
    <property type="match status" value="1"/>
</dbReference>
<evidence type="ECO:0000256" key="4">
    <source>
        <dbReference type="ARBA" id="ARBA00009845"/>
    </source>
</evidence>
<comment type="subunit">
    <text evidence="5 10">Heterodimer of LeuC and LeuD.</text>
</comment>
<evidence type="ECO:0000259" key="11">
    <source>
        <dbReference type="Pfam" id="PF00694"/>
    </source>
</evidence>
<comment type="catalytic activity">
    <reaction evidence="1 10">
        <text>(2R,3S)-3-isopropylmalate = (2S)-2-isopropylmalate</text>
        <dbReference type="Rhea" id="RHEA:32287"/>
        <dbReference type="ChEBI" id="CHEBI:1178"/>
        <dbReference type="ChEBI" id="CHEBI:35121"/>
        <dbReference type="EC" id="4.2.1.33"/>
    </reaction>
</comment>
<dbReference type="EC" id="4.2.1.33" evidence="10"/>
<dbReference type="PANTHER" id="PTHR43345:SF5">
    <property type="entry name" value="3-ISOPROPYLMALATE DEHYDRATASE SMALL SUBUNIT"/>
    <property type="match status" value="1"/>
</dbReference>
<gene>
    <name evidence="12" type="primary">lom40</name>
    <name evidence="10" type="synonym">leuD</name>
</gene>
<evidence type="ECO:0000256" key="7">
    <source>
        <dbReference type="ARBA" id="ARBA00022605"/>
    </source>
</evidence>
<dbReference type="Pfam" id="PF00694">
    <property type="entry name" value="Aconitase_C"/>
    <property type="match status" value="1"/>
</dbReference>
<dbReference type="UniPathway" id="UPA00048">
    <property type="reaction ID" value="UER00071"/>
</dbReference>
<dbReference type="FunFam" id="3.20.19.10:FF:000003">
    <property type="entry name" value="3-isopropylmalate dehydratase small subunit"/>
    <property type="match status" value="1"/>
</dbReference>
<evidence type="ECO:0000256" key="3">
    <source>
        <dbReference type="ARBA" id="ARBA00004729"/>
    </source>
</evidence>